<dbReference type="SUPFAM" id="SSF56436">
    <property type="entry name" value="C-type lectin-like"/>
    <property type="match status" value="1"/>
</dbReference>
<dbReference type="EMBL" id="CP119075">
    <property type="protein sequence ID" value="WED63291.1"/>
    <property type="molecule type" value="Genomic_DNA"/>
</dbReference>
<feature type="transmembrane region" description="Helical" evidence="2">
    <location>
        <begin position="20"/>
        <end position="37"/>
    </location>
</feature>
<keyword evidence="5" id="KW-1185">Reference proteome</keyword>
<sequence length="579" mass="63281">MSHQRRRRSRRRHARKAGPVILIAMGMALMAGFWWWLAHLGPRKIESEAATASPTSVATASRNASVRDEVEKLVNTFEAGGEDADIALLVAAVAEQEKLVAQGGGAGQAEQRRLQELEQKLAGARGLRSNERIAEWEVEAQAHHDAGRAREATVAWGAALELQQAVNRSAAPTAVKDFVREARMERLLQEQEATPLAEEVSIALRKAREAAAAENWADALAAYATARELQVRLNGEYGRTRFADLAVIDQIEREIQSLDAAGSAASVDEAEAAGDAAMAAAAFSQAAAAFEDARQLQVRINREFSRSRFLSSPRVEQLEVKRQTAESMPLLETLRADSEAIAFLLRRRETEKAGERIADAARRVTVLFEQLSKSDQLDPALRLRLSYLDTQRERLREIQDVVFERLRPLPGAAELRMLRTEFPQSLYLQIMKVNPSRHAGRAFPVDSVSWFDAVECCERLGWILGLPVRLPTKDEFRVAVGADALGEVTSETTKAAAGGDVSQAMAAGEANAAGFFDLLGNLAEWLHAPASEQGAETAPVAGGSYLDDPATPGPERPREVPRSERARHIGFRVVVEPGA</sequence>
<dbReference type="Proteomes" id="UP001218638">
    <property type="component" value="Chromosome"/>
</dbReference>
<evidence type="ECO:0000313" key="5">
    <source>
        <dbReference type="Proteomes" id="UP001218638"/>
    </source>
</evidence>
<keyword evidence="2" id="KW-0472">Membrane</keyword>
<dbReference type="InterPro" id="IPR016187">
    <property type="entry name" value="CTDL_fold"/>
</dbReference>
<organism evidence="4 5">
    <name type="scientific">Synoicihabitans lomoniglobus</name>
    <dbReference type="NCBI Taxonomy" id="2909285"/>
    <lineage>
        <taxon>Bacteria</taxon>
        <taxon>Pseudomonadati</taxon>
        <taxon>Verrucomicrobiota</taxon>
        <taxon>Opitutia</taxon>
        <taxon>Opitutales</taxon>
        <taxon>Opitutaceae</taxon>
        <taxon>Synoicihabitans</taxon>
    </lineage>
</organism>
<evidence type="ECO:0000256" key="2">
    <source>
        <dbReference type="SAM" id="Phobius"/>
    </source>
</evidence>
<protein>
    <submittedName>
        <fullName evidence="4">SUMF1/EgtB/PvdO family nonheme iron enzyme</fullName>
    </submittedName>
</protein>
<evidence type="ECO:0000259" key="3">
    <source>
        <dbReference type="Pfam" id="PF03781"/>
    </source>
</evidence>
<feature type="domain" description="Sulfatase-modifying factor enzyme-like" evidence="3">
    <location>
        <begin position="430"/>
        <end position="574"/>
    </location>
</feature>
<feature type="region of interest" description="Disordered" evidence="1">
    <location>
        <begin position="533"/>
        <end position="567"/>
    </location>
</feature>
<dbReference type="Gene3D" id="3.90.1580.10">
    <property type="entry name" value="paralog of FGE (formylglycine-generating enzyme)"/>
    <property type="match status" value="1"/>
</dbReference>
<proteinExistence type="predicted"/>
<gene>
    <name evidence="4" type="ORF">PXH66_13215</name>
</gene>
<evidence type="ECO:0000256" key="1">
    <source>
        <dbReference type="SAM" id="MobiDB-lite"/>
    </source>
</evidence>
<keyword evidence="2" id="KW-0812">Transmembrane</keyword>
<dbReference type="InterPro" id="IPR042095">
    <property type="entry name" value="SUMF_sf"/>
</dbReference>
<accession>A0AAF0CMH9</accession>
<dbReference type="RefSeq" id="WP_330928643.1">
    <property type="nucleotide sequence ID" value="NZ_CP119075.1"/>
</dbReference>
<reference evidence="4" key="1">
    <citation type="submission" date="2023-03" db="EMBL/GenBank/DDBJ databases">
        <title>Lomoglobus Profundus gen. nov., sp. nov., a novel member of the phylum Verrucomicrobia, isolated from deep-marine sediment of South China Sea.</title>
        <authorList>
            <person name="Ahmad T."/>
            <person name="Ishaq S.E."/>
            <person name="Wang F."/>
        </authorList>
    </citation>
    <scope>NUCLEOTIDE SEQUENCE</scope>
    <source>
        <strain evidence="4">LMO-M01</strain>
    </source>
</reference>
<feature type="compositionally biased region" description="Basic and acidic residues" evidence="1">
    <location>
        <begin position="555"/>
        <end position="567"/>
    </location>
</feature>
<name>A0AAF0CMH9_9BACT</name>
<keyword evidence="2" id="KW-1133">Transmembrane helix</keyword>
<dbReference type="KEGG" id="slom:PXH66_13215"/>
<dbReference type="AlphaFoldDB" id="A0AAF0CMH9"/>
<evidence type="ECO:0000313" key="4">
    <source>
        <dbReference type="EMBL" id="WED63291.1"/>
    </source>
</evidence>
<dbReference type="InterPro" id="IPR005532">
    <property type="entry name" value="SUMF_dom"/>
</dbReference>
<dbReference type="Pfam" id="PF03781">
    <property type="entry name" value="FGE-sulfatase"/>
    <property type="match status" value="1"/>
</dbReference>